<reference evidence="8 9" key="1">
    <citation type="journal article" date="2021" name="Cell">
        <title>Tracing the genetic footprints of vertebrate landing in non-teleost ray-finned fishes.</title>
        <authorList>
            <person name="Bi X."/>
            <person name="Wang K."/>
            <person name="Yang L."/>
            <person name="Pan H."/>
            <person name="Jiang H."/>
            <person name="Wei Q."/>
            <person name="Fang M."/>
            <person name="Yu H."/>
            <person name="Zhu C."/>
            <person name="Cai Y."/>
            <person name="He Y."/>
            <person name="Gan X."/>
            <person name="Zeng H."/>
            <person name="Yu D."/>
            <person name="Zhu Y."/>
            <person name="Jiang H."/>
            <person name="Qiu Q."/>
            <person name="Yang H."/>
            <person name="Zhang Y.E."/>
            <person name="Wang W."/>
            <person name="Zhu M."/>
            <person name="He S."/>
            <person name="Zhang G."/>
        </authorList>
    </citation>
    <scope>NUCLEOTIDE SEQUENCE [LARGE SCALE GENOMIC DNA]</scope>
    <source>
        <strain evidence="8">Bchr_013</strain>
    </source>
</reference>
<keyword evidence="5" id="KW-0256">Endoplasmic reticulum</keyword>
<dbReference type="Proteomes" id="UP000886611">
    <property type="component" value="Unassembled WGS sequence"/>
</dbReference>
<dbReference type="GO" id="GO:0005576">
    <property type="term" value="C:extracellular region"/>
    <property type="evidence" value="ECO:0007669"/>
    <property type="project" value="UniProtKB-SubCell"/>
</dbReference>
<dbReference type="AlphaFoldDB" id="A0A8X7XCF7"/>
<keyword evidence="3" id="KW-0964">Secreted</keyword>
<dbReference type="EMBL" id="JAATIS010002524">
    <property type="protein sequence ID" value="KAG2464860.1"/>
    <property type="molecule type" value="Genomic_DNA"/>
</dbReference>
<organism evidence="8 9">
    <name type="scientific">Polypterus senegalus</name>
    <name type="common">Senegal bichir</name>
    <dbReference type="NCBI Taxonomy" id="55291"/>
    <lineage>
        <taxon>Eukaryota</taxon>
        <taxon>Metazoa</taxon>
        <taxon>Chordata</taxon>
        <taxon>Craniata</taxon>
        <taxon>Vertebrata</taxon>
        <taxon>Euteleostomi</taxon>
        <taxon>Actinopterygii</taxon>
        <taxon>Polypteriformes</taxon>
        <taxon>Polypteridae</taxon>
        <taxon>Polypterus</taxon>
    </lineage>
</organism>
<feature type="non-terminal residue" evidence="8">
    <location>
        <position position="1"/>
    </location>
</feature>
<dbReference type="GO" id="GO:0005783">
    <property type="term" value="C:endoplasmic reticulum"/>
    <property type="evidence" value="ECO:0007669"/>
    <property type="project" value="UniProtKB-SubCell"/>
</dbReference>
<evidence type="ECO:0000256" key="2">
    <source>
        <dbReference type="ARBA" id="ARBA00004613"/>
    </source>
</evidence>
<evidence type="ECO:0000256" key="5">
    <source>
        <dbReference type="ARBA" id="ARBA00022824"/>
    </source>
</evidence>
<dbReference type="Pfam" id="PF13899">
    <property type="entry name" value="Thioredoxin_7"/>
    <property type="match status" value="1"/>
</dbReference>
<evidence type="ECO:0000313" key="8">
    <source>
        <dbReference type="EMBL" id="KAG2464860.1"/>
    </source>
</evidence>
<keyword evidence="4 7" id="KW-0732">Signal</keyword>
<dbReference type="FunFam" id="3.40.30.10:FF:000036">
    <property type="entry name" value="anterior gradient protein 2 homolog"/>
    <property type="match status" value="1"/>
</dbReference>
<evidence type="ECO:0000256" key="4">
    <source>
        <dbReference type="ARBA" id="ARBA00022729"/>
    </source>
</evidence>
<comment type="subcellular location">
    <subcellularLocation>
        <location evidence="1">Endoplasmic reticulum</location>
    </subcellularLocation>
    <subcellularLocation>
        <location evidence="2">Secreted</location>
    </subcellularLocation>
</comment>
<keyword evidence="9" id="KW-1185">Reference proteome</keyword>
<dbReference type="PANTHER" id="PTHR15337">
    <property type="entry name" value="ANTERIOR GRADIENT PROTEIN-RELATED"/>
    <property type="match status" value="1"/>
</dbReference>
<dbReference type="InterPro" id="IPR036249">
    <property type="entry name" value="Thioredoxin-like_sf"/>
</dbReference>
<gene>
    <name evidence="8" type="primary">Agr2</name>
    <name evidence="8" type="ORF">GTO96_0009470</name>
</gene>
<proteinExistence type="inferred from homology"/>
<comment type="caution">
    <text evidence="8">The sequence shown here is derived from an EMBL/GenBank/DDBJ whole genome shotgun (WGS) entry which is preliminary data.</text>
</comment>
<dbReference type="SUPFAM" id="SSF52833">
    <property type="entry name" value="Thioredoxin-like"/>
    <property type="match status" value="1"/>
</dbReference>
<evidence type="ECO:0000313" key="9">
    <source>
        <dbReference type="Proteomes" id="UP000886611"/>
    </source>
</evidence>
<feature type="signal peptide" evidence="7">
    <location>
        <begin position="1"/>
        <end position="20"/>
    </location>
</feature>
<dbReference type="Gene3D" id="3.40.30.10">
    <property type="entry name" value="Glutaredoxin"/>
    <property type="match status" value="2"/>
</dbReference>
<evidence type="ECO:0000256" key="6">
    <source>
        <dbReference type="ARBA" id="ARBA00038124"/>
    </source>
</evidence>
<accession>A0A8X7XCF7</accession>
<evidence type="ECO:0000256" key="7">
    <source>
        <dbReference type="SAM" id="SignalP"/>
    </source>
</evidence>
<dbReference type="InterPro" id="IPR051099">
    <property type="entry name" value="AGR/TXD"/>
</dbReference>
<comment type="similarity">
    <text evidence="6">Belongs to the AGR family.</text>
</comment>
<evidence type="ECO:0000256" key="3">
    <source>
        <dbReference type="ARBA" id="ARBA00022525"/>
    </source>
</evidence>
<protein>
    <submittedName>
        <fullName evidence="8">AGR2 protein</fullName>
    </submittedName>
</protein>
<evidence type="ECO:0000256" key="1">
    <source>
        <dbReference type="ARBA" id="ARBA00004240"/>
    </source>
</evidence>
<sequence length="292" mass="33662">MVKGLMSIFLVLVAVSYSFAKFDKPVKKEKRPPQTLSRGWGDDLVWTQTYEEALYRSRTTNKPLMVIHHLEDCPHSQALKKVFASNKQIQKMADEDFILLNLVFETTDKNLAPDGQYVPRFIFVDPTLTVRADITGRYGNRLYAYEPADIDLLFQVLQEMKEGLEKKLDAPLRAITEWLKCRSASSSSLQNAATQFETNDHNIFPDGQYVPRILIVDPSLTVRTEITGSHADQKYKYEDKDIEIWENWEMESQSQTTMPHEESHTAANDAEWLEEFIAKFNILTEKNQSCSL</sequence>
<feature type="chain" id="PRO_5036457209" evidence="7">
    <location>
        <begin position="21"/>
        <end position="292"/>
    </location>
</feature>
<name>A0A8X7XCF7_POLSE</name>
<dbReference type="PANTHER" id="PTHR15337:SF1">
    <property type="entry name" value="ANTERIOR GRADIENT PROTEIN 2 HOMOLOG"/>
    <property type="match status" value="1"/>
</dbReference>
<feature type="non-terminal residue" evidence="8">
    <location>
        <position position="292"/>
    </location>
</feature>